<dbReference type="CDD" id="cd13557">
    <property type="entry name" value="PBP2_SsuA"/>
    <property type="match status" value="1"/>
</dbReference>
<dbReference type="AlphaFoldDB" id="A0A158J5G2"/>
<reference evidence="8" key="1">
    <citation type="submission" date="2016-01" db="EMBL/GenBank/DDBJ databases">
        <authorList>
            <person name="Peeters C."/>
        </authorList>
    </citation>
    <scope>NUCLEOTIDE SEQUENCE [LARGE SCALE GENOMIC DNA]</scope>
    <source>
        <strain evidence="8">LMG 22940</strain>
    </source>
</reference>
<evidence type="ECO:0000256" key="1">
    <source>
        <dbReference type="ARBA" id="ARBA00004418"/>
    </source>
</evidence>
<comment type="subcellular location">
    <subcellularLocation>
        <location evidence="1">Periplasm</location>
    </subcellularLocation>
</comment>
<organism evidence="8 9">
    <name type="scientific">Caballeronia choica</name>
    <dbReference type="NCBI Taxonomy" id="326476"/>
    <lineage>
        <taxon>Bacteria</taxon>
        <taxon>Pseudomonadati</taxon>
        <taxon>Pseudomonadota</taxon>
        <taxon>Betaproteobacteria</taxon>
        <taxon>Burkholderiales</taxon>
        <taxon>Burkholderiaceae</taxon>
        <taxon>Caballeronia</taxon>
    </lineage>
</organism>
<evidence type="ECO:0000313" key="9">
    <source>
        <dbReference type="Proteomes" id="UP000054770"/>
    </source>
</evidence>
<feature type="domain" description="Solute-binding protein family 3/N-terminal" evidence="7">
    <location>
        <begin position="44"/>
        <end position="260"/>
    </location>
</feature>
<gene>
    <name evidence="8" type="ORF">AWB68_03416</name>
</gene>
<evidence type="ECO:0000256" key="3">
    <source>
        <dbReference type="ARBA" id="ARBA00022448"/>
    </source>
</evidence>
<dbReference type="NCBIfam" id="NF008588">
    <property type="entry name" value="PRK11553.1"/>
    <property type="match status" value="1"/>
</dbReference>
<comment type="caution">
    <text evidence="8">The sequence shown here is derived from an EMBL/GenBank/DDBJ whole genome shotgun (WGS) entry which is preliminary data.</text>
</comment>
<dbReference type="PANTHER" id="PTHR30024">
    <property type="entry name" value="ALIPHATIC SULFONATES-BINDING PROTEIN-RELATED"/>
    <property type="match status" value="1"/>
</dbReference>
<dbReference type="InterPro" id="IPR001638">
    <property type="entry name" value="Solute-binding_3/MltF_N"/>
</dbReference>
<keyword evidence="3" id="KW-0813">Transport</keyword>
<comment type="similarity">
    <text evidence="2">Belongs to the bacterial solute-binding protein SsuA/TauA family.</text>
</comment>
<dbReference type="InterPro" id="IPR015168">
    <property type="entry name" value="SsuA/THI5"/>
</dbReference>
<dbReference type="GO" id="GO:0042626">
    <property type="term" value="F:ATPase-coupled transmembrane transporter activity"/>
    <property type="evidence" value="ECO:0007669"/>
    <property type="project" value="InterPro"/>
</dbReference>
<protein>
    <recommendedName>
        <fullName evidence="6">Putative aliphatic sulfonates-binding protein</fullName>
    </recommendedName>
</protein>
<proteinExistence type="inferred from homology"/>
<evidence type="ECO:0000313" key="8">
    <source>
        <dbReference type="EMBL" id="SAL63560.1"/>
    </source>
</evidence>
<dbReference type="GO" id="GO:0016020">
    <property type="term" value="C:membrane"/>
    <property type="evidence" value="ECO:0007669"/>
    <property type="project" value="InterPro"/>
</dbReference>
<dbReference type="PROSITE" id="PS51318">
    <property type="entry name" value="TAT"/>
    <property type="match status" value="1"/>
</dbReference>
<dbReference type="SUPFAM" id="SSF53850">
    <property type="entry name" value="Periplasmic binding protein-like II"/>
    <property type="match status" value="1"/>
</dbReference>
<dbReference type="NCBIfam" id="TIGR01728">
    <property type="entry name" value="SsuA_fam"/>
    <property type="match status" value="1"/>
</dbReference>
<dbReference type="FunFam" id="3.40.190.10:FF:000050">
    <property type="entry name" value="Sulfonate ABC transporter substrate-binding protein"/>
    <property type="match status" value="1"/>
</dbReference>
<evidence type="ECO:0000256" key="4">
    <source>
        <dbReference type="ARBA" id="ARBA00022729"/>
    </source>
</evidence>
<evidence type="ECO:0000256" key="6">
    <source>
        <dbReference type="ARBA" id="ARBA00070228"/>
    </source>
</evidence>
<dbReference type="GO" id="GO:0042597">
    <property type="term" value="C:periplasmic space"/>
    <property type="evidence" value="ECO:0007669"/>
    <property type="project" value="UniProtKB-SubCell"/>
</dbReference>
<dbReference type="SMART" id="SM00062">
    <property type="entry name" value="PBPb"/>
    <property type="match status" value="1"/>
</dbReference>
<dbReference type="InterPro" id="IPR010067">
    <property type="entry name" value="ABC_SsuA_sub-bd"/>
</dbReference>
<dbReference type="Pfam" id="PF09084">
    <property type="entry name" value="NMT1"/>
    <property type="match status" value="1"/>
</dbReference>
<dbReference type="PANTHER" id="PTHR30024:SF42">
    <property type="entry name" value="ALIPHATIC SULFONATES-BINDING PROTEIN-RELATED"/>
    <property type="match status" value="1"/>
</dbReference>
<evidence type="ECO:0000259" key="7">
    <source>
        <dbReference type="SMART" id="SM00062"/>
    </source>
</evidence>
<evidence type="ECO:0000256" key="5">
    <source>
        <dbReference type="ARBA" id="ARBA00055538"/>
    </source>
</evidence>
<accession>A0A158J5G2</accession>
<dbReference type="RefSeq" id="WP_087645523.1">
    <property type="nucleotide sequence ID" value="NZ_FCON02000034.1"/>
</dbReference>
<sequence length="328" mass="35263">MSQQDSGKPHPASASRRTLLKGATALAATLVAPRAVLAQNDAKTLRIGYQKYGNFVVLKARGTLEKRLAAQGVGVQWLEFPAGPQLLEGLNAGAVDVGTVGETPPIFAQAAGVDFVYIGNEPPAPRGEAIVVPANSPIKTVADLRGKKVAFNKGSNVHFLLVRALQNARLTYADIQPVYLAPADARAAFVQGSVDAWVIWDPYLAAAQRQANARVLVDGEGLVRNTQYYLSARKFASAQPQLLHALLDELDSVDKWGRDNIPDVARLLSPLVGLDAPTLEVALKRTAYGVQPVTAETLAYQQRIADTFNDLKLIPKKLTVSDARWNTA</sequence>
<keyword evidence="9" id="KW-1185">Reference proteome</keyword>
<evidence type="ECO:0000256" key="2">
    <source>
        <dbReference type="ARBA" id="ARBA00010742"/>
    </source>
</evidence>
<name>A0A158J5G2_9BURK</name>
<dbReference type="InterPro" id="IPR006311">
    <property type="entry name" value="TAT_signal"/>
</dbReference>
<dbReference type="EMBL" id="FCON02000034">
    <property type="protein sequence ID" value="SAL63560.1"/>
    <property type="molecule type" value="Genomic_DNA"/>
</dbReference>
<dbReference type="OrthoDB" id="286202at2"/>
<dbReference type="Gene3D" id="3.40.190.10">
    <property type="entry name" value="Periplasmic binding protein-like II"/>
    <property type="match status" value="2"/>
</dbReference>
<dbReference type="Proteomes" id="UP000054770">
    <property type="component" value="Unassembled WGS sequence"/>
</dbReference>
<comment type="function">
    <text evidence="5">Part of a binding-protein-dependent transport system for aliphatic sulfonates. Putative binding protein.</text>
</comment>
<keyword evidence="4" id="KW-0732">Signal</keyword>